<dbReference type="SUPFAM" id="SSF56112">
    <property type="entry name" value="Protein kinase-like (PK-like)"/>
    <property type="match status" value="1"/>
</dbReference>
<dbReference type="EMBL" id="BORQ01000003">
    <property type="protein sequence ID" value="GIO31762.1"/>
    <property type="molecule type" value="Genomic_DNA"/>
</dbReference>
<dbReference type="AlphaFoldDB" id="A0A919XJ94"/>
<gene>
    <name evidence="2" type="ORF">J2TS6_29030</name>
</gene>
<organism evidence="2 3">
    <name type="scientific">Paenibacillus albilobatus</name>
    <dbReference type="NCBI Taxonomy" id="2716884"/>
    <lineage>
        <taxon>Bacteria</taxon>
        <taxon>Bacillati</taxon>
        <taxon>Bacillota</taxon>
        <taxon>Bacilli</taxon>
        <taxon>Bacillales</taxon>
        <taxon>Paenibacillaceae</taxon>
        <taxon>Paenibacillus</taxon>
    </lineage>
</organism>
<dbReference type="Pfam" id="PF01636">
    <property type="entry name" value="APH"/>
    <property type="match status" value="1"/>
</dbReference>
<dbReference type="RefSeq" id="WP_212957891.1">
    <property type="nucleotide sequence ID" value="NZ_BORQ01000003.1"/>
</dbReference>
<dbReference type="InterPro" id="IPR011009">
    <property type="entry name" value="Kinase-like_dom_sf"/>
</dbReference>
<dbReference type="InterPro" id="IPR002575">
    <property type="entry name" value="Aminoglycoside_PTrfase"/>
</dbReference>
<keyword evidence="3" id="KW-1185">Reference proteome</keyword>
<dbReference type="PANTHER" id="PTHR21310">
    <property type="entry name" value="AMINOGLYCOSIDE PHOSPHOTRANSFERASE-RELATED-RELATED"/>
    <property type="match status" value="1"/>
</dbReference>
<accession>A0A919XJ94</accession>
<sequence>MNIHDIPDEILGQIGKIHNINFPRQGHTSIVAILETTNGKFVIKKTENELYNEWLLEEYKALQYLSQTGLLVPKVYSFHIENKTRWLLMDHIEGISLRAFLSGTPNLKDKEKAITNFGLCLRSIHECPCPIEFIKDDKPWLDTMLSKAEYNLNHFEVDGTEELLSQLKEVRPKSMENTFIHGDFTIDNVLVNDCNIVGIIDWSGAAYGDPRYDIALAIRPKFNAFDHDRDRELFLNAYGKIRLTEEEYNYFEGGLYQFF</sequence>
<evidence type="ECO:0000259" key="1">
    <source>
        <dbReference type="Pfam" id="PF01636"/>
    </source>
</evidence>
<comment type="caution">
    <text evidence="2">The sequence shown here is derived from an EMBL/GenBank/DDBJ whole genome shotgun (WGS) entry which is preliminary data.</text>
</comment>
<dbReference type="InterPro" id="IPR051678">
    <property type="entry name" value="AGP_Transferase"/>
</dbReference>
<reference evidence="2" key="1">
    <citation type="submission" date="2021-03" db="EMBL/GenBank/DDBJ databases">
        <title>Antimicrobial resistance genes in bacteria isolated from Japanese honey, and their potential for conferring macrolide and lincosamide resistance in the American foulbrood pathogen Paenibacillus larvae.</title>
        <authorList>
            <person name="Okamoto M."/>
            <person name="Kumagai M."/>
            <person name="Kanamori H."/>
            <person name="Takamatsu D."/>
        </authorList>
    </citation>
    <scope>NUCLEOTIDE SEQUENCE</scope>
    <source>
        <strain evidence="2">J2TS6</strain>
    </source>
</reference>
<feature type="domain" description="Aminoglycoside phosphotransferase" evidence="1">
    <location>
        <begin position="33"/>
        <end position="239"/>
    </location>
</feature>
<evidence type="ECO:0000313" key="2">
    <source>
        <dbReference type="EMBL" id="GIO31762.1"/>
    </source>
</evidence>
<name>A0A919XJ94_9BACL</name>
<dbReference type="Gene3D" id="3.30.200.20">
    <property type="entry name" value="Phosphorylase Kinase, domain 1"/>
    <property type="match status" value="1"/>
</dbReference>
<dbReference type="Gene3D" id="3.90.1200.10">
    <property type="match status" value="1"/>
</dbReference>
<dbReference type="Proteomes" id="UP000679779">
    <property type="component" value="Unassembled WGS sequence"/>
</dbReference>
<protein>
    <recommendedName>
        <fullName evidence="1">Aminoglycoside phosphotransferase domain-containing protein</fullName>
    </recommendedName>
</protein>
<evidence type="ECO:0000313" key="3">
    <source>
        <dbReference type="Proteomes" id="UP000679779"/>
    </source>
</evidence>
<proteinExistence type="predicted"/>